<organism evidence="4 5">
    <name type="scientific">Pseudomonas triclosanedens</name>
    <dbReference type="NCBI Taxonomy" id="2961893"/>
    <lineage>
        <taxon>Bacteria</taxon>
        <taxon>Pseudomonadati</taxon>
        <taxon>Pseudomonadota</taxon>
        <taxon>Gammaproteobacteria</taxon>
        <taxon>Pseudomonadales</taxon>
        <taxon>Pseudomonadaceae</taxon>
        <taxon>Pseudomonas</taxon>
    </lineage>
</organism>
<name>A0ABY7A4B5_9PSED</name>
<dbReference type="PRINTS" id="PR00080">
    <property type="entry name" value="SDRFAMILY"/>
</dbReference>
<dbReference type="EMBL" id="CP113432">
    <property type="protein sequence ID" value="WAI51725.1"/>
    <property type="molecule type" value="Genomic_DNA"/>
</dbReference>
<evidence type="ECO:0000313" key="5">
    <source>
        <dbReference type="Proteomes" id="UP001163624"/>
    </source>
</evidence>
<gene>
    <name evidence="4" type="ORF">OU419_10900</name>
</gene>
<accession>A0ABY7A4B5</accession>
<proteinExistence type="inferred from homology"/>
<sequence length="262" mass="27482">MFQLKGRVAVVTGGESGIGLALSKTFAASGVKTLIGGILDEAGVQVAAELRAAGGEVEFIRTDVRVQGEVEALVQAAVDRYGRIDIMVNNAGVYDGFASIDETNEELWNQMININLKGSFFGCQAALKHMVAQRYGRIVNTSSIGGLIGGADGTSYTAAKFGVVGMTRQISKTHSQYGITINAVCPGAIDTNVRGNSANIVKSAAAFMQRGVGADPSWIQRVIPAQRKGTAQEVANLIYFLATEEASYISGQAIAIDGGWTA</sequence>
<dbReference type="SUPFAM" id="SSF51735">
    <property type="entry name" value="NAD(P)-binding Rossmann-fold domains"/>
    <property type="match status" value="1"/>
</dbReference>
<dbReference type="Gene3D" id="3.40.50.720">
    <property type="entry name" value="NAD(P)-binding Rossmann-like Domain"/>
    <property type="match status" value="1"/>
</dbReference>
<keyword evidence="5" id="KW-1185">Reference proteome</keyword>
<dbReference type="CDD" id="cd05233">
    <property type="entry name" value="SDR_c"/>
    <property type="match status" value="1"/>
</dbReference>
<evidence type="ECO:0000256" key="3">
    <source>
        <dbReference type="RuleBase" id="RU000363"/>
    </source>
</evidence>
<dbReference type="InterPro" id="IPR036291">
    <property type="entry name" value="NAD(P)-bd_dom_sf"/>
</dbReference>
<evidence type="ECO:0000256" key="1">
    <source>
        <dbReference type="ARBA" id="ARBA00006484"/>
    </source>
</evidence>
<keyword evidence="2" id="KW-0560">Oxidoreductase</keyword>
<dbReference type="Pfam" id="PF00106">
    <property type="entry name" value="adh_short"/>
    <property type="match status" value="1"/>
</dbReference>
<reference evidence="4" key="1">
    <citation type="submission" date="2022-11" db="EMBL/GenBank/DDBJ databases">
        <title>Pseudomonas triclosanedens sp. nov., a triclosan degrader isolated from activated sludge.</title>
        <authorList>
            <person name="Yin Y."/>
            <person name="Lu Z."/>
        </authorList>
    </citation>
    <scope>NUCLEOTIDE SEQUENCE</scope>
    <source>
        <strain evidence="4">ZM23</strain>
    </source>
</reference>
<evidence type="ECO:0000256" key="2">
    <source>
        <dbReference type="ARBA" id="ARBA00023002"/>
    </source>
</evidence>
<protein>
    <submittedName>
        <fullName evidence="4">SDR family NAD(P)-dependent oxidoreductase</fullName>
    </submittedName>
</protein>
<dbReference type="InterPro" id="IPR020904">
    <property type="entry name" value="Sc_DH/Rdtase_CS"/>
</dbReference>
<evidence type="ECO:0000313" key="4">
    <source>
        <dbReference type="EMBL" id="WAI51725.1"/>
    </source>
</evidence>
<dbReference type="PANTHER" id="PTHR42760">
    <property type="entry name" value="SHORT-CHAIN DEHYDROGENASES/REDUCTASES FAMILY MEMBER"/>
    <property type="match status" value="1"/>
</dbReference>
<dbReference type="InterPro" id="IPR002347">
    <property type="entry name" value="SDR_fam"/>
</dbReference>
<dbReference type="PANTHER" id="PTHR42760:SF133">
    <property type="entry name" value="3-OXOACYL-[ACYL-CARRIER-PROTEIN] REDUCTASE"/>
    <property type="match status" value="1"/>
</dbReference>
<dbReference type="RefSeq" id="WP_254472169.1">
    <property type="nucleotide sequence ID" value="NZ_CP113432.1"/>
</dbReference>
<dbReference type="PROSITE" id="PS00061">
    <property type="entry name" value="ADH_SHORT"/>
    <property type="match status" value="1"/>
</dbReference>
<dbReference type="Proteomes" id="UP001163624">
    <property type="component" value="Chromosome"/>
</dbReference>
<dbReference type="PRINTS" id="PR00081">
    <property type="entry name" value="GDHRDH"/>
</dbReference>
<comment type="similarity">
    <text evidence="1 3">Belongs to the short-chain dehydrogenases/reductases (SDR) family.</text>
</comment>